<proteinExistence type="predicted"/>
<feature type="region of interest" description="Disordered" evidence="1">
    <location>
        <begin position="1"/>
        <end position="103"/>
    </location>
</feature>
<comment type="caution">
    <text evidence="2">The sequence shown here is derived from an EMBL/GenBank/DDBJ whole genome shotgun (WGS) entry which is preliminary data.</text>
</comment>
<name>A0A423VH63_9PEZI</name>
<keyword evidence="3" id="KW-1185">Reference proteome</keyword>
<feature type="compositionally biased region" description="Polar residues" evidence="1">
    <location>
        <begin position="55"/>
        <end position="64"/>
    </location>
</feature>
<evidence type="ECO:0000256" key="1">
    <source>
        <dbReference type="SAM" id="MobiDB-lite"/>
    </source>
</evidence>
<dbReference type="AlphaFoldDB" id="A0A423VH63"/>
<sequence length="103" mass="11064">MAAFSMISNDRPMLYGRSGYNSKPNSGDDDDKNQGRSGYNSKPNGGDDDEDSKNQGRSGYNSKPNGGGDDDDDNKRVGTGPLPLYTIYTPFPFAPMLEEDGSG</sequence>
<evidence type="ECO:0000313" key="2">
    <source>
        <dbReference type="EMBL" id="ROV90239.1"/>
    </source>
</evidence>
<protein>
    <submittedName>
        <fullName evidence="2">Uncharacterized protein</fullName>
    </submittedName>
</protein>
<reference evidence="2 3" key="1">
    <citation type="submission" date="2015-09" db="EMBL/GenBank/DDBJ databases">
        <title>Host preference determinants of Valsa canker pathogens revealed by comparative genomics.</title>
        <authorList>
            <person name="Yin Z."/>
            <person name="Huang L."/>
        </authorList>
    </citation>
    <scope>NUCLEOTIDE SEQUENCE [LARGE SCALE GENOMIC DNA]</scope>
    <source>
        <strain evidence="2 3">03-1</strain>
    </source>
</reference>
<dbReference type="Proteomes" id="UP000283895">
    <property type="component" value="Unassembled WGS sequence"/>
</dbReference>
<accession>A0A423VH63</accession>
<organism evidence="2 3">
    <name type="scientific">Cytospora schulzeri</name>
    <dbReference type="NCBI Taxonomy" id="448051"/>
    <lineage>
        <taxon>Eukaryota</taxon>
        <taxon>Fungi</taxon>
        <taxon>Dikarya</taxon>
        <taxon>Ascomycota</taxon>
        <taxon>Pezizomycotina</taxon>
        <taxon>Sordariomycetes</taxon>
        <taxon>Sordariomycetidae</taxon>
        <taxon>Diaporthales</taxon>
        <taxon>Cytosporaceae</taxon>
        <taxon>Cytospora</taxon>
    </lineage>
</organism>
<dbReference type="EMBL" id="LKEA01000064">
    <property type="protein sequence ID" value="ROV90239.1"/>
    <property type="molecule type" value="Genomic_DNA"/>
</dbReference>
<dbReference type="OrthoDB" id="5119144at2759"/>
<evidence type="ECO:0000313" key="3">
    <source>
        <dbReference type="Proteomes" id="UP000283895"/>
    </source>
</evidence>
<gene>
    <name evidence="2" type="ORF">VMCG_10265</name>
</gene>